<organism evidence="3">
    <name type="scientific">Cacopsylla melanoneura</name>
    <dbReference type="NCBI Taxonomy" id="428564"/>
    <lineage>
        <taxon>Eukaryota</taxon>
        <taxon>Metazoa</taxon>
        <taxon>Ecdysozoa</taxon>
        <taxon>Arthropoda</taxon>
        <taxon>Hexapoda</taxon>
        <taxon>Insecta</taxon>
        <taxon>Pterygota</taxon>
        <taxon>Neoptera</taxon>
        <taxon>Paraneoptera</taxon>
        <taxon>Hemiptera</taxon>
        <taxon>Sternorrhyncha</taxon>
        <taxon>Psylloidea</taxon>
        <taxon>Psyllidae</taxon>
        <taxon>Psyllinae</taxon>
        <taxon>Cacopsylla</taxon>
    </lineage>
</organism>
<comment type="similarity">
    <text evidence="1">Belongs to the transglutaminase superfamily. Transglutaminase family.</text>
</comment>
<accession>A0A8D9BWA0</accession>
<dbReference type="EMBL" id="HBUF01667203">
    <property type="protein sequence ID" value="CAG6789889.1"/>
    <property type="molecule type" value="Transcribed_RNA"/>
</dbReference>
<dbReference type="InterPro" id="IPR014756">
    <property type="entry name" value="Ig_E-set"/>
</dbReference>
<dbReference type="Gene3D" id="2.60.40.10">
    <property type="entry name" value="Immunoglobulins"/>
    <property type="match status" value="1"/>
</dbReference>
<name>A0A8D9BWA0_9HEMI</name>
<sequence>MRRNKGARLVVRRGQAFRLKLTLSRRYYRDRDAISFVFMVAGVEKPSYGHGTLVVTPLLPENAESQDIWGASLVDAYDNVVIVQILTDPECIVGEWNFEIDTKLMNDGALSYSHPDPFIVLFNPWCPVFQSFPCPQMMTYT</sequence>
<evidence type="ECO:0000256" key="1">
    <source>
        <dbReference type="ARBA" id="ARBA00005968"/>
    </source>
</evidence>
<feature type="domain" description="Transglutaminase N-terminal" evidence="2">
    <location>
        <begin position="6"/>
        <end position="102"/>
    </location>
</feature>
<dbReference type="AlphaFoldDB" id="A0A8D9BWA0"/>
<dbReference type="SUPFAM" id="SSF81296">
    <property type="entry name" value="E set domains"/>
    <property type="match status" value="1"/>
</dbReference>
<dbReference type="InterPro" id="IPR050779">
    <property type="entry name" value="Transglutaminase"/>
</dbReference>
<proteinExistence type="inferred from homology"/>
<protein>
    <submittedName>
        <fullName evidence="3">Annulin</fullName>
    </submittedName>
</protein>
<dbReference type="Pfam" id="PF00868">
    <property type="entry name" value="Transglut_N"/>
    <property type="match status" value="1"/>
</dbReference>
<dbReference type="InterPro" id="IPR001102">
    <property type="entry name" value="Transglutaminase_N"/>
</dbReference>
<dbReference type="PANTHER" id="PTHR11590:SF69">
    <property type="entry name" value="RE08173P"/>
    <property type="match status" value="1"/>
</dbReference>
<dbReference type="EMBL" id="HBUF01667198">
    <property type="protein sequence ID" value="CAG6789877.1"/>
    <property type="molecule type" value="Transcribed_RNA"/>
</dbReference>
<dbReference type="InterPro" id="IPR013783">
    <property type="entry name" value="Ig-like_fold"/>
</dbReference>
<dbReference type="EMBL" id="HBUF01667202">
    <property type="protein sequence ID" value="CAG6789886.1"/>
    <property type="molecule type" value="Transcribed_RNA"/>
</dbReference>
<reference evidence="3" key="1">
    <citation type="submission" date="2021-05" db="EMBL/GenBank/DDBJ databases">
        <authorList>
            <person name="Alioto T."/>
            <person name="Alioto T."/>
            <person name="Gomez Garrido J."/>
        </authorList>
    </citation>
    <scope>NUCLEOTIDE SEQUENCE</scope>
</reference>
<evidence type="ECO:0000313" key="3">
    <source>
        <dbReference type="EMBL" id="CAG6789877.1"/>
    </source>
</evidence>
<dbReference type="PANTHER" id="PTHR11590">
    <property type="entry name" value="PROTEIN-GLUTAMINE GAMMA-GLUTAMYLTRANSFERASE"/>
    <property type="match status" value="1"/>
</dbReference>
<evidence type="ECO:0000259" key="2">
    <source>
        <dbReference type="Pfam" id="PF00868"/>
    </source>
</evidence>
<dbReference type="GO" id="GO:0003810">
    <property type="term" value="F:protein-glutamine gamma-glutamyltransferase activity"/>
    <property type="evidence" value="ECO:0007669"/>
    <property type="project" value="TreeGrafter"/>
</dbReference>